<name>A0A0G4MUL2_VERLO</name>
<dbReference type="EMBL" id="CVQH01025125">
    <property type="protein sequence ID" value="CRK37938.1"/>
    <property type="molecule type" value="Genomic_DNA"/>
</dbReference>
<dbReference type="Proteomes" id="UP000044602">
    <property type="component" value="Unassembled WGS sequence"/>
</dbReference>
<organism evidence="1 2">
    <name type="scientific">Verticillium longisporum</name>
    <name type="common">Verticillium dahliae var. longisporum</name>
    <dbReference type="NCBI Taxonomy" id="100787"/>
    <lineage>
        <taxon>Eukaryota</taxon>
        <taxon>Fungi</taxon>
        <taxon>Dikarya</taxon>
        <taxon>Ascomycota</taxon>
        <taxon>Pezizomycotina</taxon>
        <taxon>Sordariomycetes</taxon>
        <taxon>Hypocreomycetidae</taxon>
        <taxon>Glomerellales</taxon>
        <taxon>Plectosphaerellaceae</taxon>
        <taxon>Verticillium</taxon>
    </lineage>
</organism>
<sequence length="11" mass="1146">GTGPGSVPRRY</sequence>
<keyword evidence="2" id="KW-1185">Reference proteome</keyword>
<gene>
    <name evidence="1" type="ORF">BN1708_020404</name>
</gene>
<proteinExistence type="predicted"/>
<reference evidence="1 2" key="1">
    <citation type="submission" date="2015-05" db="EMBL/GenBank/DDBJ databases">
        <authorList>
            <person name="Wang D.B."/>
            <person name="Wang M."/>
        </authorList>
    </citation>
    <scope>NUCLEOTIDE SEQUENCE [LARGE SCALE GENOMIC DNA]</scope>
    <source>
        <strain evidence="1">VL1</strain>
    </source>
</reference>
<evidence type="ECO:0000313" key="1">
    <source>
        <dbReference type="EMBL" id="CRK37938.1"/>
    </source>
</evidence>
<accession>A0A0G4MUL2</accession>
<evidence type="ECO:0000313" key="2">
    <source>
        <dbReference type="Proteomes" id="UP000044602"/>
    </source>
</evidence>
<protein>
    <submittedName>
        <fullName evidence="1">Uncharacterized protein</fullName>
    </submittedName>
</protein>
<feature type="non-terminal residue" evidence="1">
    <location>
        <position position="1"/>
    </location>
</feature>